<dbReference type="InterPro" id="IPR000917">
    <property type="entry name" value="Sulfatase_N"/>
</dbReference>
<comment type="similarity">
    <text evidence="1">Belongs to the sulfatase family.</text>
</comment>
<evidence type="ECO:0000256" key="3">
    <source>
        <dbReference type="SAM" id="MobiDB-lite"/>
    </source>
</evidence>
<dbReference type="EMBL" id="JAENIK010000004">
    <property type="protein sequence ID" value="MBK1814638.1"/>
    <property type="molecule type" value="Genomic_DNA"/>
</dbReference>
<dbReference type="Gene3D" id="3.40.720.10">
    <property type="entry name" value="Alkaline Phosphatase, subunit A"/>
    <property type="match status" value="1"/>
</dbReference>
<evidence type="ECO:0000313" key="6">
    <source>
        <dbReference type="EMBL" id="MBK1814638.1"/>
    </source>
</evidence>
<feature type="region of interest" description="Disordered" evidence="3">
    <location>
        <begin position="448"/>
        <end position="479"/>
    </location>
</feature>
<evidence type="ECO:0000256" key="1">
    <source>
        <dbReference type="ARBA" id="ARBA00008779"/>
    </source>
</evidence>
<dbReference type="Gene3D" id="2.60.120.200">
    <property type="match status" value="1"/>
</dbReference>
<dbReference type="GO" id="GO:0004065">
    <property type="term" value="F:arylsulfatase activity"/>
    <property type="evidence" value="ECO:0007669"/>
    <property type="project" value="TreeGrafter"/>
</dbReference>
<dbReference type="AlphaFoldDB" id="A0A934QXP6"/>
<feature type="compositionally biased region" description="Low complexity" evidence="3">
    <location>
        <begin position="449"/>
        <end position="468"/>
    </location>
</feature>
<keyword evidence="7" id="KW-1185">Reference proteome</keyword>
<name>A0A934QXP6_9BACT</name>
<dbReference type="SUPFAM" id="SSF53649">
    <property type="entry name" value="Alkaline phosphatase-like"/>
    <property type="match status" value="1"/>
</dbReference>
<proteinExistence type="inferred from homology"/>
<dbReference type="RefSeq" id="WP_200349595.1">
    <property type="nucleotide sequence ID" value="NZ_BAABHZ010000010.1"/>
</dbReference>
<evidence type="ECO:0000313" key="7">
    <source>
        <dbReference type="Proteomes" id="UP000600139"/>
    </source>
</evidence>
<dbReference type="Gene3D" id="3.30.1120.10">
    <property type="match status" value="1"/>
</dbReference>
<feature type="signal peptide" evidence="4">
    <location>
        <begin position="1"/>
        <end position="20"/>
    </location>
</feature>
<dbReference type="SUPFAM" id="SSF49899">
    <property type="entry name" value="Concanavalin A-like lectins/glucanases"/>
    <property type="match status" value="1"/>
</dbReference>
<dbReference type="InterPro" id="IPR013320">
    <property type="entry name" value="ConA-like_dom_sf"/>
</dbReference>
<evidence type="ECO:0000256" key="4">
    <source>
        <dbReference type="SAM" id="SignalP"/>
    </source>
</evidence>
<feature type="chain" id="PRO_5037044925" evidence="4">
    <location>
        <begin position="21"/>
        <end position="616"/>
    </location>
</feature>
<accession>A0A934QXP6</accession>
<feature type="domain" description="Sulfatase N-terminal" evidence="5">
    <location>
        <begin position="25"/>
        <end position="336"/>
    </location>
</feature>
<evidence type="ECO:0000259" key="5">
    <source>
        <dbReference type="Pfam" id="PF00884"/>
    </source>
</evidence>
<dbReference type="InterPro" id="IPR017850">
    <property type="entry name" value="Alkaline_phosphatase_core_sf"/>
</dbReference>
<evidence type="ECO:0000256" key="2">
    <source>
        <dbReference type="ARBA" id="ARBA00022801"/>
    </source>
</evidence>
<reference evidence="6" key="1">
    <citation type="submission" date="2021-01" db="EMBL/GenBank/DDBJ databases">
        <title>Modified the classification status of verrucomicrobia.</title>
        <authorList>
            <person name="Feng X."/>
        </authorList>
    </citation>
    <scope>NUCLEOTIDE SEQUENCE</scope>
    <source>
        <strain evidence="6">JCM 18052</strain>
    </source>
</reference>
<dbReference type="Proteomes" id="UP000600139">
    <property type="component" value="Unassembled WGS sequence"/>
</dbReference>
<comment type="caution">
    <text evidence="6">The sequence shown here is derived from an EMBL/GenBank/DDBJ whole genome shotgun (WGS) entry which is preliminary data.</text>
</comment>
<sequence length="616" mass="65913">MKRNALYAGFFAILSLPVFSADRKPNVLLIVADDLGYGELGIQGYNKDIPTPNIDSIASNGTRFTSGYVSGPYCSPTRAALLTGKYQQRFGHEFNPGPPVAGNEPIGLSLAETTIGDRFRKAGYATGWFGKSHLGNTPEYHPLSRGFDEFYGFLGGAHSYVNAGAESNNPVLRGREIVKDPGYLTEAFAREASAFIERKKDEPWFVYLPFNAVHAPLEVTEKYEKRFSSITDTKRRHFAGLLSSLDDAVGSVLGKIRELKLEEDTLVIFIADNGGPTAQTTSSNGPLRGFKSQTYEGGVRVPFAIQWKGKLPAAKVDDRPVIQIDLLPTALAAAGVEAEADWKLDGVNLLPYIRGEKTEAPHDALYWRFGQQLAIRKGDWKLVKGPEANAARGGTAGKASTAGAQLYNLADDIGEVNDLASKNPEKFKELAAQWDAWNAQLVDPKWLPNRRAGARNRNSAENSAAPASKWKSGDSFEDDQAPQIASRAFTISARVDAAAPSGVILSQGGPQQGYSLHVKDGKLALSVRVAKQLSTVVSTEVLPAGSHQVEAGIAPDGGVTLKVDGKTTGEGKLASLIQKQPGEGLHVGNDGDAAVGEYTAPANFSGSVAEASVTLQ</sequence>
<keyword evidence="4" id="KW-0732">Signal</keyword>
<keyword evidence="2 6" id="KW-0378">Hydrolase</keyword>
<dbReference type="PANTHER" id="PTHR42693:SF53">
    <property type="entry name" value="ENDO-4-O-SULFATASE"/>
    <property type="match status" value="1"/>
</dbReference>
<gene>
    <name evidence="6" type="ORF">JIN84_03375</name>
</gene>
<protein>
    <submittedName>
        <fullName evidence="6">Sulfatase-like hydrolase/transferase</fullName>
    </submittedName>
</protein>
<dbReference type="PANTHER" id="PTHR42693">
    <property type="entry name" value="ARYLSULFATASE FAMILY MEMBER"/>
    <property type="match status" value="1"/>
</dbReference>
<dbReference type="Pfam" id="PF00884">
    <property type="entry name" value="Sulfatase"/>
    <property type="match status" value="1"/>
</dbReference>
<dbReference type="InterPro" id="IPR050738">
    <property type="entry name" value="Sulfatase"/>
</dbReference>
<organism evidence="6 7">
    <name type="scientific">Luteolibacter yonseiensis</name>
    <dbReference type="NCBI Taxonomy" id="1144680"/>
    <lineage>
        <taxon>Bacteria</taxon>
        <taxon>Pseudomonadati</taxon>
        <taxon>Verrucomicrobiota</taxon>
        <taxon>Verrucomicrobiia</taxon>
        <taxon>Verrucomicrobiales</taxon>
        <taxon>Verrucomicrobiaceae</taxon>
        <taxon>Luteolibacter</taxon>
    </lineage>
</organism>